<dbReference type="Gene3D" id="1.10.10.60">
    <property type="entry name" value="Homeodomain-like"/>
    <property type="match status" value="1"/>
</dbReference>
<dbReference type="InterPro" id="IPR002197">
    <property type="entry name" value="HTH_Fis"/>
</dbReference>
<accession>A0A7X6DNW9</accession>
<dbReference type="Pfam" id="PF02954">
    <property type="entry name" value="HTH_8"/>
    <property type="match status" value="1"/>
</dbReference>
<dbReference type="InterPro" id="IPR003593">
    <property type="entry name" value="AAA+_ATPase"/>
</dbReference>
<dbReference type="SUPFAM" id="SSF46689">
    <property type="entry name" value="Homeodomain-like"/>
    <property type="match status" value="1"/>
</dbReference>
<dbReference type="InterPro" id="IPR035965">
    <property type="entry name" value="PAS-like_dom_sf"/>
</dbReference>
<keyword evidence="3" id="KW-0805">Transcription regulation</keyword>
<dbReference type="SMART" id="SM00065">
    <property type="entry name" value="GAF"/>
    <property type="match status" value="1"/>
</dbReference>
<name>A0A7X6DNW9_9BACT</name>
<dbReference type="EMBL" id="VTOW01000001">
    <property type="protein sequence ID" value="NKE70582.1"/>
    <property type="molecule type" value="Genomic_DNA"/>
</dbReference>
<keyword evidence="6" id="KW-0804">Transcription</keyword>
<dbReference type="SUPFAM" id="SSF52540">
    <property type="entry name" value="P-loop containing nucleoside triphosphate hydrolases"/>
    <property type="match status" value="1"/>
</dbReference>
<dbReference type="InterPro" id="IPR002078">
    <property type="entry name" value="Sigma_54_int"/>
</dbReference>
<dbReference type="InterPro" id="IPR000014">
    <property type="entry name" value="PAS"/>
</dbReference>
<evidence type="ECO:0000256" key="2">
    <source>
        <dbReference type="ARBA" id="ARBA00022840"/>
    </source>
</evidence>
<sequence>MNPSDQKPLQGFDETTALRMILEGTATETGERFFSSLVENLAKALQTHGAWVTEYLPESRRLRALAFRLGNQWIEHYEHKIDGTPCQAVVEGARLLHLPENVLALYPDDPDVQRIEAVSYMGAPLFDVSGEVLGHLAVMDKRPMPAEPRAMALFQIFAARAAAELRRLRAESEVREREEKLGRLFDSAMDAFIELDEALRVTRLNPAAEKVFGSPASRVVGRGFFRFLAKGEEETLRSLIGQLDARPEGHQYLWIPGGLKAVRADGEGFQAEATLSRYEVRRRTFHTLILRNVNERLEAERKIISLTGEAEYLREEIKSLHNFDEIVGRSAPVVRVLREVEQVAETDATVLILGETGTGKELIARAIHAASRRNDKPLIGVNCAALPAALIESELFGHEKGAFTGALKRRDGRFALADGGTIFLDEIGELPLDLQAKLLRVLQEGEFEAVGSAQTRKVNVRVIAATNRDLQRAAKEGRFREDLYYRLNVFPIQLPPLRERGEDIVLLASAFAKRFAQRLGRRIEPLSEECLRKLKAYPWPGNVRELANVIERAVITAQEGRLSLDRALPEVAQAPPRTEIASIQDRLAEIRTIQELEDLERKNLILALEATGWRVSGDNGAAKLLGMNPSTLSSRIKALGITRPRHAEKP</sequence>
<dbReference type="GO" id="GO:0006355">
    <property type="term" value="P:regulation of DNA-templated transcription"/>
    <property type="evidence" value="ECO:0007669"/>
    <property type="project" value="InterPro"/>
</dbReference>
<dbReference type="InterPro" id="IPR058031">
    <property type="entry name" value="AAA_lid_NorR"/>
</dbReference>
<dbReference type="SMART" id="SM00382">
    <property type="entry name" value="AAA"/>
    <property type="match status" value="1"/>
</dbReference>
<dbReference type="GO" id="GO:0043565">
    <property type="term" value="F:sequence-specific DNA binding"/>
    <property type="evidence" value="ECO:0007669"/>
    <property type="project" value="InterPro"/>
</dbReference>
<dbReference type="CDD" id="cd00009">
    <property type="entry name" value="AAA"/>
    <property type="match status" value="1"/>
</dbReference>
<evidence type="ECO:0000256" key="1">
    <source>
        <dbReference type="ARBA" id="ARBA00022741"/>
    </source>
</evidence>
<dbReference type="PANTHER" id="PTHR32071">
    <property type="entry name" value="TRANSCRIPTIONAL REGULATORY PROTEIN"/>
    <property type="match status" value="1"/>
</dbReference>
<dbReference type="GO" id="GO:0005524">
    <property type="term" value="F:ATP binding"/>
    <property type="evidence" value="ECO:0007669"/>
    <property type="project" value="UniProtKB-KW"/>
</dbReference>
<dbReference type="CDD" id="cd00130">
    <property type="entry name" value="PAS"/>
    <property type="match status" value="1"/>
</dbReference>
<dbReference type="Gene3D" id="3.30.450.20">
    <property type="entry name" value="PAS domain"/>
    <property type="match status" value="1"/>
</dbReference>
<evidence type="ECO:0000256" key="5">
    <source>
        <dbReference type="ARBA" id="ARBA00023159"/>
    </source>
</evidence>
<dbReference type="PANTHER" id="PTHR32071:SF117">
    <property type="entry name" value="PTS-DEPENDENT DIHYDROXYACETONE KINASE OPERON REGULATORY PROTEIN-RELATED"/>
    <property type="match status" value="1"/>
</dbReference>
<dbReference type="Pfam" id="PF00158">
    <property type="entry name" value="Sigma54_activat"/>
    <property type="match status" value="1"/>
</dbReference>
<keyword evidence="1" id="KW-0547">Nucleotide-binding</keyword>
<dbReference type="FunFam" id="1.10.8.60:FF:000014">
    <property type="entry name" value="DNA-binding transcriptional regulator NtrC"/>
    <property type="match status" value="1"/>
</dbReference>
<dbReference type="SUPFAM" id="SSF55785">
    <property type="entry name" value="PYP-like sensor domain (PAS domain)"/>
    <property type="match status" value="1"/>
</dbReference>
<dbReference type="NCBIfam" id="TIGR00229">
    <property type="entry name" value="sensory_box"/>
    <property type="match status" value="1"/>
</dbReference>
<dbReference type="Proteomes" id="UP000534783">
    <property type="component" value="Unassembled WGS sequence"/>
</dbReference>
<feature type="domain" description="PAS" evidence="8">
    <location>
        <begin position="177"/>
        <end position="240"/>
    </location>
</feature>
<evidence type="ECO:0000256" key="6">
    <source>
        <dbReference type="ARBA" id="ARBA00023163"/>
    </source>
</evidence>
<dbReference type="Pfam" id="PF25601">
    <property type="entry name" value="AAA_lid_14"/>
    <property type="match status" value="1"/>
</dbReference>
<evidence type="ECO:0000256" key="4">
    <source>
        <dbReference type="ARBA" id="ARBA00023125"/>
    </source>
</evidence>
<dbReference type="Gene3D" id="3.40.50.300">
    <property type="entry name" value="P-loop containing nucleotide triphosphate hydrolases"/>
    <property type="match status" value="1"/>
</dbReference>
<dbReference type="RefSeq" id="WP_168058823.1">
    <property type="nucleotide sequence ID" value="NZ_VTOW01000001.1"/>
</dbReference>
<dbReference type="InterPro" id="IPR027417">
    <property type="entry name" value="P-loop_NTPase"/>
</dbReference>
<dbReference type="AlphaFoldDB" id="A0A7X6DNW9"/>
<dbReference type="InterPro" id="IPR013656">
    <property type="entry name" value="PAS_4"/>
</dbReference>
<protein>
    <submittedName>
        <fullName evidence="9">PAS domain S-box protein</fullName>
    </submittedName>
</protein>
<dbReference type="InterPro" id="IPR009057">
    <property type="entry name" value="Homeodomain-like_sf"/>
</dbReference>
<evidence type="ECO:0000259" key="7">
    <source>
        <dbReference type="PROSITE" id="PS50045"/>
    </source>
</evidence>
<dbReference type="Pfam" id="PF08448">
    <property type="entry name" value="PAS_4"/>
    <property type="match status" value="1"/>
</dbReference>
<keyword evidence="4" id="KW-0238">DNA-binding</keyword>
<dbReference type="Gene3D" id="3.30.450.40">
    <property type="match status" value="1"/>
</dbReference>
<keyword evidence="5" id="KW-0010">Activator</keyword>
<comment type="caution">
    <text evidence="9">The sequence shown here is derived from an EMBL/GenBank/DDBJ whole genome shotgun (WGS) entry which is preliminary data.</text>
</comment>
<evidence type="ECO:0000313" key="9">
    <source>
        <dbReference type="EMBL" id="NKE70582.1"/>
    </source>
</evidence>
<evidence type="ECO:0000259" key="8">
    <source>
        <dbReference type="PROSITE" id="PS50112"/>
    </source>
</evidence>
<dbReference type="SUPFAM" id="SSF55781">
    <property type="entry name" value="GAF domain-like"/>
    <property type="match status" value="1"/>
</dbReference>
<evidence type="ECO:0000313" key="10">
    <source>
        <dbReference type="Proteomes" id="UP000534783"/>
    </source>
</evidence>
<dbReference type="InterPro" id="IPR025662">
    <property type="entry name" value="Sigma_54_int_dom_ATP-bd_1"/>
</dbReference>
<dbReference type="PROSITE" id="PS50112">
    <property type="entry name" value="PAS"/>
    <property type="match status" value="1"/>
</dbReference>
<keyword evidence="10" id="KW-1185">Reference proteome</keyword>
<dbReference type="PROSITE" id="PS00688">
    <property type="entry name" value="SIGMA54_INTERACT_3"/>
    <property type="match status" value="1"/>
</dbReference>
<dbReference type="InterPro" id="IPR029016">
    <property type="entry name" value="GAF-like_dom_sf"/>
</dbReference>
<dbReference type="PROSITE" id="PS50045">
    <property type="entry name" value="SIGMA54_INTERACT_4"/>
    <property type="match status" value="1"/>
</dbReference>
<dbReference type="InterPro" id="IPR025943">
    <property type="entry name" value="Sigma_54_int_dom_ATP-bd_2"/>
</dbReference>
<reference evidence="9 10" key="1">
    <citation type="journal article" date="2020" name="Nature">
        <title>Bacterial chemolithoautotrophy via manganese oxidation.</title>
        <authorList>
            <person name="Yu H."/>
            <person name="Leadbetter J.R."/>
        </authorList>
    </citation>
    <scope>NUCLEOTIDE SEQUENCE [LARGE SCALE GENOMIC DNA]</scope>
    <source>
        <strain evidence="9 10">Mn-1</strain>
    </source>
</reference>
<organism evidence="9 10">
    <name type="scientific">Candidatus Manganitrophus noduliformans</name>
    <dbReference type="NCBI Taxonomy" id="2606439"/>
    <lineage>
        <taxon>Bacteria</taxon>
        <taxon>Pseudomonadati</taxon>
        <taxon>Nitrospirota</taxon>
        <taxon>Nitrospiria</taxon>
        <taxon>Candidatus Troglogloeales</taxon>
        <taxon>Candidatus Manganitrophaceae</taxon>
        <taxon>Candidatus Manganitrophus</taxon>
    </lineage>
</organism>
<dbReference type="PROSITE" id="PS00676">
    <property type="entry name" value="SIGMA54_INTERACT_2"/>
    <property type="match status" value="1"/>
</dbReference>
<dbReference type="InterPro" id="IPR003018">
    <property type="entry name" value="GAF"/>
</dbReference>
<dbReference type="InterPro" id="IPR025944">
    <property type="entry name" value="Sigma_54_int_dom_CS"/>
</dbReference>
<evidence type="ECO:0000256" key="3">
    <source>
        <dbReference type="ARBA" id="ARBA00023015"/>
    </source>
</evidence>
<keyword evidence="2" id="KW-0067">ATP-binding</keyword>
<dbReference type="FunFam" id="3.40.50.300:FF:000006">
    <property type="entry name" value="DNA-binding transcriptional regulator NtrC"/>
    <property type="match status" value="1"/>
</dbReference>
<proteinExistence type="predicted"/>
<dbReference type="PROSITE" id="PS00675">
    <property type="entry name" value="SIGMA54_INTERACT_1"/>
    <property type="match status" value="1"/>
</dbReference>
<feature type="domain" description="Sigma-54 factor interaction" evidence="7">
    <location>
        <begin position="326"/>
        <end position="555"/>
    </location>
</feature>
<dbReference type="SMART" id="SM00091">
    <property type="entry name" value="PAS"/>
    <property type="match status" value="1"/>
</dbReference>
<dbReference type="Gene3D" id="1.10.8.60">
    <property type="match status" value="1"/>
</dbReference>
<gene>
    <name evidence="9" type="ORF">MNODULE_07520</name>
</gene>